<reference evidence="3 4" key="1">
    <citation type="submission" date="2020-08" db="EMBL/GenBank/DDBJ databases">
        <title>Emergence of ISAba1-mediated novel tet(X) in Acinetobacter variabilis from a chicken farm.</title>
        <authorList>
            <person name="Peng K."/>
            <person name="Li R."/>
        </authorList>
    </citation>
    <scope>NUCLEOTIDE SEQUENCE [LARGE SCALE GENOMIC DNA]</scope>
    <source>
        <strain evidence="3 4">XM9F202-2</strain>
    </source>
</reference>
<evidence type="ECO:0000256" key="1">
    <source>
        <dbReference type="SAM" id="MobiDB-lite"/>
    </source>
</evidence>
<dbReference type="Proteomes" id="UP000596079">
    <property type="component" value="Chromosome"/>
</dbReference>
<dbReference type="RefSeq" id="WP_200229857.1">
    <property type="nucleotide sequence ID" value="NZ_CP060811.1"/>
</dbReference>
<organism evidence="3 4">
    <name type="scientific">Acinetobacter variabilis</name>
    <dbReference type="NCBI Taxonomy" id="70346"/>
    <lineage>
        <taxon>Bacteria</taxon>
        <taxon>Pseudomonadati</taxon>
        <taxon>Pseudomonadota</taxon>
        <taxon>Gammaproteobacteria</taxon>
        <taxon>Moraxellales</taxon>
        <taxon>Moraxellaceae</taxon>
        <taxon>Acinetobacter</taxon>
    </lineage>
</organism>
<feature type="transmembrane region" description="Helical" evidence="2">
    <location>
        <begin position="161"/>
        <end position="183"/>
    </location>
</feature>
<keyword evidence="2" id="KW-0472">Membrane</keyword>
<feature type="region of interest" description="Disordered" evidence="1">
    <location>
        <begin position="236"/>
        <end position="255"/>
    </location>
</feature>
<name>A0A7T8ARB0_9GAMM</name>
<sequence>MAAGRPKKIITKSDLYNFLYIQKEELFITPKYPCEINLINILENTDLTKIDFKKFSEIHKNLINACQYKENQRSKNYQILKYIKTIPSKNLTDIEKIILQKEKEYLDFNHHEYFNLQELLNSYRINNNEKIKQCISKNTLSEYDKQILAEKLKQRKKRNSVIFFLGASFNKIYEAFFAVSVYGRPIIDTLIDMMYVYFIYKSKIEHHPTLRDIFDFEKNKHLPNFSQLNEALKAISSDPRNPSLKKDRDQSPTNK</sequence>
<dbReference type="EMBL" id="CP060811">
    <property type="protein sequence ID" value="QQN88738.1"/>
    <property type="molecule type" value="Genomic_DNA"/>
</dbReference>
<keyword evidence="2" id="KW-0812">Transmembrane</keyword>
<evidence type="ECO:0000256" key="2">
    <source>
        <dbReference type="SAM" id="Phobius"/>
    </source>
</evidence>
<keyword evidence="2" id="KW-1133">Transmembrane helix</keyword>
<evidence type="ECO:0000313" key="3">
    <source>
        <dbReference type="EMBL" id="QQN88738.1"/>
    </source>
</evidence>
<feature type="compositionally biased region" description="Basic and acidic residues" evidence="1">
    <location>
        <begin position="244"/>
        <end position="255"/>
    </location>
</feature>
<evidence type="ECO:0000313" key="4">
    <source>
        <dbReference type="Proteomes" id="UP000596079"/>
    </source>
</evidence>
<dbReference type="AlphaFoldDB" id="A0A7T8ARB0"/>
<gene>
    <name evidence="3" type="ORF">IAQ69_03370</name>
</gene>
<proteinExistence type="predicted"/>
<accession>A0A7T8ARB0</accession>
<protein>
    <submittedName>
        <fullName evidence="3">Uncharacterized protein</fullName>
    </submittedName>
</protein>